<dbReference type="KEGG" id="pgu:PGUG_05016"/>
<feature type="transmembrane region" description="Helical" evidence="2">
    <location>
        <begin position="58"/>
        <end position="78"/>
    </location>
</feature>
<protein>
    <submittedName>
        <fullName evidence="3">Uncharacterized protein</fullName>
    </submittedName>
</protein>
<feature type="transmembrane region" description="Helical" evidence="2">
    <location>
        <begin position="90"/>
        <end position="111"/>
    </location>
</feature>
<dbReference type="Proteomes" id="UP000001997">
    <property type="component" value="Unassembled WGS sequence"/>
</dbReference>
<keyword evidence="2" id="KW-1133">Transmembrane helix</keyword>
<dbReference type="OMA" id="HHEVFIN"/>
<evidence type="ECO:0000313" key="3">
    <source>
        <dbReference type="EMBL" id="EDK40918.2"/>
    </source>
</evidence>
<sequence length="607" mass="66122">MQLALELAVSVFSIATGCLSAVCMAHQVTVGTSLTLVSSFIMALIQVFRALSTSRVSAVVSLIGGMFYLASGLVFILLDLVANKFQTTLTFPLVVVFAVNIVTWGISVPICDKSHRSLSQDSEKIIESNTSEPDSDHNLQVDVPDISKKISEKTLVHGPGYSNNSSESTFSQFSAHYVKSEQLAEFEKKVKRSKSTPALSKSTPELGYTPALLSKPSRRSKKSIENEKVFLRCVSQSLLPSVLKQGESPILMVKRQQMKPDIDSGTHSDQASINLPYIDEFEEDHVHFPGFDQAELTSEQAEKYMNGLAIPQSRSQPVLWNSETRNVSGGQVNHISHESWNPQAFLEHRSRSGGNLTIGGSRYVGSKLRNNSSATLALDDTDATFLLPSHISIIDSLSDLSSARPTSYRSMSAPSLHTFRNVSNGSEVPSIPENPTVAKFDFGTVDLARVCTPTTPQEATSESPLRRFIKDSPKRITSVFKKKSMDLGTLPSHKHSTSVISQQYSMASSKSSPRKSIKSLFSGNAAGMQTHRTQGSVPVFSLPVSVARSAEPIDFWDVSTAPSSGGPSRVSSVPSDVIGAYDREKWRTLKLRNDDTGMSYGIGVDNF</sequence>
<dbReference type="InParanoid" id="A5DP15"/>
<evidence type="ECO:0000256" key="1">
    <source>
        <dbReference type="SAM" id="MobiDB-lite"/>
    </source>
</evidence>
<dbReference type="VEuPathDB" id="FungiDB:PGUG_05016"/>
<evidence type="ECO:0000313" key="4">
    <source>
        <dbReference type="Proteomes" id="UP000001997"/>
    </source>
</evidence>
<evidence type="ECO:0000256" key="2">
    <source>
        <dbReference type="SAM" id="Phobius"/>
    </source>
</evidence>
<dbReference type="RefSeq" id="XP_001483061.2">
    <property type="nucleotide sequence ID" value="XM_001483011.1"/>
</dbReference>
<dbReference type="EMBL" id="CH408160">
    <property type="protein sequence ID" value="EDK40918.2"/>
    <property type="molecule type" value="Genomic_DNA"/>
</dbReference>
<dbReference type="STRING" id="294746.A5DP15"/>
<dbReference type="GeneID" id="5124711"/>
<dbReference type="AlphaFoldDB" id="A5DP15"/>
<dbReference type="OrthoDB" id="4085918at2759"/>
<dbReference type="eggNOG" id="ENOG502SWPF">
    <property type="taxonomic scope" value="Eukaryota"/>
</dbReference>
<keyword evidence="4" id="KW-1185">Reference proteome</keyword>
<reference evidence="3 4" key="1">
    <citation type="journal article" date="2009" name="Nature">
        <title>Evolution of pathogenicity and sexual reproduction in eight Candida genomes.</title>
        <authorList>
            <person name="Butler G."/>
            <person name="Rasmussen M.D."/>
            <person name="Lin M.F."/>
            <person name="Santos M.A."/>
            <person name="Sakthikumar S."/>
            <person name="Munro C.A."/>
            <person name="Rheinbay E."/>
            <person name="Grabherr M."/>
            <person name="Forche A."/>
            <person name="Reedy J.L."/>
            <person name="Agrafioti I."/>
            <person name="Arnaud M.B."/>
            <person name="Bates S."/>
            <person name="Brown A.J."/>
            <person name="Brunke S."/>
            <person name="Costanzo M.C."/>
            <person name="Fitzpatrick D.A."/>
            <person name="de Groot P.W."/>
            <person name="Harris D."/>
            <person name="Hoyer L.L."/>
            <person name="Hube B."/>
            <person name="Klis F.M."/>
            <person name="Kodira C."/>
            <person name="Lennard N."/>
            <person name="Logue M.E."/>
            <person name="Martin R."/>
            <person name="Neiman A.M."/>
            <person name="Nikolaou E."/>
            <person name="Quail M.A."/>
            <person name="Quinn J."/>
            <person name="Santos M.C."/>
            <person name="Schmitzberger F.F."/>
            <person name="Sherlock G."/>
            <person name="Shah P."/>
            <person name="Silverstein K.A."/>
            <person name="Skrzypek M.S."/>
            <person name="Soll D."/>
            <person name="Staggs R."/>
            <person name="Stansfield I."/>
            <person name="Stumpf M.P."/>
            <person name="Sudbery P.E."/>
            <person name="Srikantha T."/>
            <person name="Zeng Q."/>
            <person name="Berman J."/>
            <person name="Berriman M."/>
            <person name="Heitman J."/>
            <person name="Gow N.A."/>
            <person name="Lorenz M.C."/>
            <person name="Birren B.W."/>
            <person name="Kellis M."/>
            <person name="Cuomo C.A."/>
        </authorList>
    </citation>
    <scope>NUCLEOTIDE SEQUENCE [LARGE SCALE GENOMIC DNA]</scope>
    <source>
        <strain evidence="4">ATCC 6260 / CBS 566 / DSM 6381 / JCM 1539 / NBRC 10279 / NRRL Y-324</strain>
    </source>
</reference>
<organism evidence="3 4">
    <name type="scientific">Meyerozyma guilliermondii (strain ATCC 6260 / CBS 566 / DSM 6381 / JCM 1539 / NBRC 10279 / NRRL Y-324)</name>
    <name type="common">Yeast</name>
    <name type="synonym">Candida guilliermondii</name>
    <dbReference type="NCBI Taxonomy" id="294746"/>
    <lineage>
        <taxon>Eukaryota</taxon>
        <taxon>Fungi</taxon>
        <taxon>Dikarya</taxon>
        <taxon>Ascomycota</taxon>
        <taxon>Saccharomycotina</taxon>
        <taxon>Pichiomycetes</taxon>
        <taxon>Debaryomycetaceae</taxon>
        <taxon>Meyerozyma</taxon>
    </lineage>
</organism>
<keyword evidence="2" id="KW-0472">Membrane</keyword>
<gene>
    <name evidence="3" type="ORF">PGUG_05016</name>
</gene>
<dbReference type="HOGENOM" id="CLU_449853_0_0_1"/>
<proteinExistence type="predicted"/>
<name>A5DP15_PICGU</name>
<accession>A5DP15</accession>
<keyword evidence="2" id="KW-0812">Transmembrane</keyword>
<feature type="region of interest" description="Disordered" evidence="1">
    <location>
        <begin position="189"/>
        <end position="220"/>
    </location>
</feature>